<feature type="non-terminal residue" evidence="1">
    <location>
        <position position="1"/>
    </location>
</feature>
<gene>
    <name evidence="1" type="ORF">EZS28_039404</name>
</gene>
<protein>
    <submittedName>
        <fullName evidence="1">Uncharacterized protein</fullName>
    </submittedName>
</protein>
<dbReference type="Proteomes" id="UP000324800">
    <property type="component" value="Unassembled WGS sequence"/>
</dbReference>
<evidence type="ECO:0000313" key="1">
    <source>
        <dbReference type="EMBL" id="KAA6365069.1"/>
    </source>
</evidence>
<dbReference type="EMBL" id="SNRW01020888">
    <property type="protein sequence ID" value="KAA6365069.1"/>
    <property type="molecule type" value="Genomic_DNA"/>
</dbReference>
<name>A0A5J4U3Z0_9EUKA</name>
<accession>A0A5J4U3Z0</accession>
<organism evidence="1 2">
    <name type="scientific">Streblomastix strix</name>
    <dbReference type="NCBI Taxonomy" id="222440"/>
    <lineage>
        <taxon>Eukaryota</taxon>
        <taxon>Metamonada</taxon>
        <taxon>Preaxostyla</taxon>
        <taxon>Oxymonadida</taxon>
        <taxon>Streblomastigidae</taxon>
        <taxon>Streblomastix</taxon>
    </lineage>
</organism>
<evidence type="ECO:0000313" key="2">
    <source>
        <dbReference type="Proteomes" id="UP000324800"/>
    </source>
</evidence>
<proteinExistence type="predicted"/>
<comment type="caution">
    <text evidence="1">The sequence shown here is derived from an EMBL/GenBank/DDBJ whole genome shotgun (WGS) entry which is preliminary data.</text>
</comment>
<sequence>VEEAFDPKEEQNPPYAPLVFPEVKRELIFSIVTQLPLSTSYYRELDQPILNKYEQRQQSQQIE</sequence>
<reference evidence="1 2" key="1">
    <citation type="submission" date="2019-03" db="EMBL/GenBank/DDBJ databases">
        <title>Single cell metagenomics reveals metabolic interactions within the superorganism composed of flagellate Streblomastix strix and complex community of Bacteroidetes bacteria on its surface.</title>
        <authorList>
            <person name="Treitli S.C."/>
            <person name="Kolisko M."/>
            <person name="Husnik F."/>
            <person name="Keeling P."/>
            <person name="Hampl V."/>
        </authorList>
    </citation>
    <scope>NUCLEOTIDE SEQUENCE [LARGE SCALE GENOMIC DNA]</scope>
    <source>
        <strain evidence="1">ST1C</strain>
    </source>
</reference>
<dbReference type="AlphaFoldDB" id="A0A5J4U3Z0"/>